<keyword evidence="1" id="KW-0677">Repeat</keyword>
<organism evidence="4 5">
    <name type="scientific">Brassica oleracea var. oleracea</name>
    <dbReference type="NCBI Taxonomy" id="109376"/>
    <lineage>
        <taxon>Eukaryota</taxon>
        <taxon>Viridiplantae</taxon>
        <taxon>Streptophyta</taxon>
        <taxon>Embryophyta</taxon>
        <taxon>Tracheophyta</taxon>
        <taxon>Spermatophyta</taxon>
        <taxon>Magnoliopsida</taxon>
        <taxon>eudicotyledons</taxon>
        <taxon>Gunneridae</taxon>
        <taxon>Pentapetalae</taxon>
        <taxon>rosids</taxon>
        <taxon>malvids</taxon>
        <taxon>Brassicales</taxon>
        <taxon>Brassicaceae</taxon>
        <taxon>Brassiceae</taxon>
        <taxon>Brassica</taxon>
    </lineage>
</organism>
<keyword evidence="5" id="KW-1185">Reference proteome</keyword>
<dbReference type="STRING" id="109376.A0A0D2ZUV3"/>
<accession>A0A0D2ZUV3</accession>
<dbReference type="AlphaFoldDB" id="A0A0D2ZUV3"/>
<dbReference type="Proteomes" id="UP000032141">
    <property type="component" value="Unassembled WGS sequence"/>
</dbReference>
<evidence type="ECO:0000313" key="4">
    <source>
        <dbReference type="EnsemblPlants" id="Bo01390s030.1"/>
    </source>
</evidence>
<name>A0A0D2ZUV3_BRAOL</name>
<keyword evidence="2 3" id="KW-0040">ANK repeat</keyword>
<reference evidence="4" key="1">
    <citation type="journal article" date="2014" name="Genome Biol.">
        <title>Transcriptome and methylome profiling reveals relics of genome dominance in the mesopolyploid Brassica oleracea.</title>
        <authorList>
            <person name="Parkin I.A."/>
            <person name="Koh C."/>
            <person name="Tang H."/>
            <person name="Robinson S.J."/>
            <person name="Kagale S."/>
            <person name="Clarke W.E."/>
            <person name="Town C.D."/>
            <person name="Nixon J."/>
            <person name="Krishnakumar V."/>
            <person name="Bidwell S.L."/>
            <person name="Denoeud F."/>
            <person name="Belcram H."/>
            <person name="Links M.G."/>
            <person name="Just J."/>
            <person name="Clarke C."/>
            <person name="Bender T."/>
            <person name="Huebert T."/>
            <person name="Mason A.S."/>
            <person name="Pires J.C."/>
            <person name="Barker G."/>
            <person name="Moore J."/>
            <person name="Walley P.G."/>
            <person name="Manoli S."/>
            <person name="Batley J."/>
            <person name="Edwards D."/>
            <person name="Nelson M.N."/>
            <person name="Wang X."/>
            <person name="Paterson A.H."/>
            <person name="King G."/>
            <person name="Bancroft I."/>
            <person name="Chalhoub B."/>
            <person name="Sharpe A.G."/>
        </authorList>
    </citation>
    <scope>NUCLEOTIDE SEQUENCE [LARGE SCALE GENOMIC DNA]</scope>
    <source>
        <strain evidence="4">cv. TO1000</strain>
    </source>
</reference>
<dbReference type="eggNOG" id="KOG0504">
    <property type="taxonomic scope" value="Eukaryota"/>
</dbReference>
<reference evidence="4" key="2">
    <citation type="submission" date="2015-06" db="UniProtKB">
        <authorList>
            <consortium name="EnsemblPlants"/>
        </authorList>
    </citation>
    <scope>IDENTIFICATION</scope>
</reference>
<dbReference type="SUPFAM" id="SSF48403">
    <property type="entry name" value="Ankyrin repeat"/>
    <property type="match status" value="1"/>
</dbReference>
<dbReference type="EnsemblPlants" id="Bo01390s030.1">
    <property type="protein sequence ID" value="Bo01390s030.1"/>
    <property type="gene ID" value="Bo01390s030"/>
</dbReference>
<dbReference type="PROSITE" id="PS50297">
    <property type="entry name" value="ANK_REP_REGION"/>
    <property type="match status" value="1"/>
</dbReference>
<protein>
    <recommendedName>
        <fullName evidence="6">PGG domain-containing protein</fullName>
    </recommendedName>
</protein>
<evidence type="ECO:0000313" key="5">
    <source>
        <dbReference type="Proteomes" id="UP000032141"/>
    </source>
</evidence>
<evidence type="ECO:0000256" key="1">
    <source>
        <dbReference type="ARBA" id="ARBA00022737"/>
    </source>
</evidence>
<dbReference type="SMART" id="SM00248">
    <property type="entry name" value="ANK"/>
    <property type="match status" value="4"/>
</dbReference>
<proteinExistence type="predicted"/>
<dbReference type="Gramene" id="Bo01390s030.1">
    <property type="protein sequence ID" value="Bo01390s030.1"/>
    <property type="gene ID" value="Bo01390s030"/>
</dbReference>
<dbReference type="Pfam" id="PF00023">
    <property type="entry name" value="Ank"/>
    <property type="match status" value="1"/>
</dbReference>
<evidence type="ECO:0000256" key="2">
    <source>
        <dbReference type="ARBA" id="ARBA00023043"/>
    </source>
</evidence>
<sequence>MQPVFNAIIQNDIPAFTGNTPLHLAALLGDVNTIRTLLEFGSETCSARNNYQTPPPFSLPQHSTEAAILFVDKKHFVSLDELKFAISSGSTFIFSSVAGHPPPFPDPLFLITISFPYSPLHNHPDMPPGSPLALLRRTVKGPRVSISPLMQRISRTDPFPCQKAHNTNGLSPLHLVVLIGSVVVLEEFLEKAPLFFSSLTRSKETVFHLAARNKNVDGFIFMAERLGINSQKLLQQVDVNGNTVLHIAVSMACGAPFRNLFSTTATTSIASAFSKQRSSHYGVVRLLTQVIHLGEDTN</sequence>
<dbReference type="HOGENOM" id="CLU_934920_0_0_1"/>
<dbReference type="PROSITE" id="PS50088">
    <property type="entry name" value="ANK_REPEAT"/>
    <property type="match status" value="1"/>
</dbReference>
<evidence type="ECO:0000256" key="3">
    <source>
        <dbReference type="PROSITE-ProRule" id="PRU00023"/>
    </source>
</evidence>
<dbReference type="InterPro" id="IPR002110">
    <property type="entry name" value="Ankyrin_rpt"/>
</dbReference>
<evidence type="ECO:0008006" key="6">
    <source>
        <dbReference type="Google" id="ProtNLM"/>
    </source>
</evidence>
<dbReference type="Gene3D" id="1.25.40.20">
    <property type="entry name" value="Ankyrin repeat-containing domain"/>
    <property type="match status" value="2"/>
</dbReference>
<feature type="repeat" description="ANK" evidence="3">
    <location>
        <begin position="17"/>
        <end position="49"/>
    </location>
</feature>
<dbReference type="InterPro" id="IPR036770">
    <property type="entry name" value="Ankyrin_rpt-contain_sf"/>
</dbReference>
<dbReference type="GO" id="GO:0005886">
    <property type="term" value="C:plasma membrane"/>
    <property type="evidence" value="ECO:0007669"/>
    <property type="project" value="TreeGrafter"/>
</dbReference>
<dbReference type="PANTHER" id="PTHR24186:SF38">
    <property type="entry name" value="ANKYRIN REPEAT FAMILY PROTEIN"/>
    <property type="match status" value="1"/>
</dbReference>
<dbReference type="PANTHER" id="PTHR24186">
    <property type="entry name" value="PROTEIN PHOSPHATASE 1 REGULATORY SUBUNIT"/>
    <property type="match status" value="1"/>
</dbReference>